<evidence type="ECO:0000259" key="1">
    <source>
        <dbReference type="Pfam" id="PF05618"/>
    </source>
</evidence>
<dbReference type="InterPro" id="IPR021109">
    <property type="entry name" value="Peptidase_aspartic_dom_sf"/>
</dbReference>
<organism evidence="2 3">
    <name type="scientific">Solimonas aquatica</name>
    <dbReference type="NCBI Taxonomy" id="489703"/>
    <lineage>
        <taxon>Bacteria</taxon>
        <taxon>Pseudomonadati</taxon>
        <taxon>Pseudomonadota</taxon>
        <taxon>Gammaproteobacteria</taxon>
        <taxon>Nevskiales</taxon>
        <taxon>Nevskiaceae</taxon>
        <taxon>Solimonas</taxon>
    </lineage>
</organism>
<gene>
    <name evidence="2" type="ORF">SAMN04488038_112117</name>
</gene>
<dbReference type="EMBL" id="FOFS01000012">
    <property type="protein sequence ID" value="SEQ91439.1"/>
    <property type="molecule type" value="Genomic_DNA"/>
</dbReference>
<name>A0A1H9JX74_9GAMM</name>
<evidence type="ECO:0000313" key="2">
    <source>
        <dbReference type="EMBL" id="SEQ91439.1"/>
    </source>
</evidence>
<dbReference type="Proteomes" id="UP000199233">
    <property type="component" value="Unassembled WGS sequence"/>
</dbReference>
<sequence length="147" mass="16673">MVDADNTAQLPVLGWREWFALPELGIVQIKGKLDSGARSSCLHSTAVERLGYAYLRFRLPPSGKTARERWCQAPLLGYRWVTDSGGHRELRPFIRTALAVAGERWPVEISLTARETMRFPLLIGRNALAGRFLIDPEQSYRCGRHRP</sequence>
<protein>
    <submittedName>
        <fullName evidence="2">Uncharacterized conserved protein</fullName>
    </submittedName>
</protein>
<reference evidence="2 3" key="1">
    <citation type="submission" date="2016-10" db="EMBL/GenBank/DDBJ databases">
        <authorList>
            <person name="de Groot N.N."/>
        </authorList>
    </citation>
    <scope>NUCLEOTIDE SEQUENCE [LARGE SCALE GENOMIC DNA]</scope>
    <source>
        <strain evidence="2 3">DSM 25927</strain>
    </source>
</reference>
<dbReference type="InterPro" id="IPR008503">
    <property type="entry name" value="Asp_endopeptidase"/>
</dbReference>
<dbReference type="PANTHER" id="PTHR38037">
    <property type="entry name" value="ZN_PROTEASE DOMAIN-CONTAINING PROTEIN"/>
    <property type="match status" value="1"/>
</dbReference>
<dbReference type="PANTHER" id="PTHR38037:SF1">
    <property type="entry name" value="ATP-DEPENDENT ZINC PROTEASE DOMAIN-CONTAINING PROTEIN-RELATED"/>
    <property type="match status" value="1"/>
</dbReference>
<accession>A0A1H9JX74</accession>
<feature type="domain" description="Retropepsin-like aspartic endopeptidase" evidence="1">
    <location>
        <begin position="12"/>
        <end position="140"/>
    </location>
</feature>
<dbReference type="Gene3D" id="2.40.70.10">
    <property type="entry name" value="Acid Proteases"/>
    <property type="match status" value="1"/>
</dbReference>
<dbReference type="STRING" id="489703.SAMN04488038_112117"/>
<keyword evidence="3" id="KW-1185">Reference proteome</keyword>
<evidence type="ECO:0000313" key="3">
    <source>
        <dbReference type="Proteomes" id="UP000199233"/>
    </source>
</evidence>
<proteinExistence type="predicted"/>
<dbReference type="SUPFAM" id="SSF50630">
    <property type="entry name" value="Acid proteases"/>
    <property type="match status" value="1"/>
</dbReference>
<dbReference type="Pfam" id="PF05618">
    <property type="entry name" value="Zn_protease"/>
    <property type="match status" value="1"/>
</dbReference>
<dbReference type="AlphaFoldDB" id="A0A1H9JX74"/>